<dbReference type="NCBIfam" id="TIGR02081">
    <property type="entry name" value="metW"/>
    <property type="match status" value="1"/>
</dbReference>
<evidence type="ECO:0000313" key="1">
    <source>
        <dbReference type="EMBL" id="RMB60149.1"/>
    </source>
</evidence>
<accession>A0A3M0GG87</accession>
<proteinExistence type="predicted"/>
<dbReference type="Pfam" id="PF07021">
    <property type="entry name" value="MetW"/>
    <property type="match status" value="1"/>
</dbReference>
<evidence type="ECO:0000313" key="2">
    <source>
        <dbReference type="Proteomes" id="UP000275256"/>
    </source>
</evidence>
<dbReference type="PANTHER" id="PTHR43861:SF1">
    <property type="entry name" value="TRANS-ACONITATE 2-METHYLTRANSFERASE"/>
    <property type="match status" value="1"/>
</dbReference>
<gene>
    <name evidence="1" type="primary">metW</name>
    <name evidence="1" type="ORF">EAX62_10680</name>
</gene>
<name>A0A3M0GG87_9ACTN</name>
<dbReference type="InterPro" id="IPR029063">
    <property type="entry name" value="SAM-dependent_MTases_sf"/>
</dbReference>
<organism evidence="1 2">
    <name type="scientific">Tessaracoccus antarcticus</name>
    <dbReference type="NCBI Taxonomy" id="2479848"/>
    <lineage>
        <taxon>Bacteria</taxon>
        <taxon>Bacillati</taxon>
        <taxon>Actinomycetota</taxon>
        <taxon>Actinomycetes</taxon>
        <taxon>Propionibacteriales</taxon>
        <taxon>Propionibacteriaceae</taxon>
        <taxon>Tessaracoccus</taxon>
    </lineage>
</organism>
<dbReference type="PANTHER" id="PTHR43861">
    <property type="entry name" value="TRANS-ACONITATE 2-METHYLTRANSFERASE-RELATED"/>
    <property type="match status" value="1"/>
</dbReference>
<keyword evidence="2" id="KW-1185">Reference proteome</keyword>
<comment type="caution">
    <text evidence="1">The sequence shown here is derived from an EMBL/GenBank/DDBJ whole genome shotgun (WGS) entry which is preliminary data.</text>
</comment>
<dbReference type="InterPro" id="IPR010743">
    <property type="entry name" value="Methionine_synth_MetW"/>
</dbReference>
<dbReference type="OrthoDB" id="9810247at2"/>
<dbReference type="AlphaFoldDB" id="A0A3M0GG87"/>
<reference evidence="1 2" key="1">
    <citation type="submission" date="2018-10" db="EMBL/GenBank/DDBJ databases">
        <title>Tessaracoccus antarcticuss sp. nov., isolated from sediment.</title>
        <authorList>
            <person name="Zhou L.Y."/>
            <person name="Du Z.J."/>
        </authorList>
    </citation>
    <scope>NUCLEOTIDE SEQUENCE [LARGE SCALE GENOMIC DNA]</scope>
    <source>
        <strain evidence="1 2">JDX10</strain>
    </source>
</reference>
<sequence>MGDTLRPDLELIAQLIPQNSRVLDLGCGDGELLQLLMGKGCTGTGVEIEPAALVQALRSGVNVIDLDLNTQLGEFADDSYDVVVLSRTLQNVHKPRDVLEQISRIAVHCVVSMPNFAHWSGRARLLTGRMPMSKDLPYPWYDTPNLHYTSLKDLEPLFRSLDLQIDRCIPLNARGEAHVLGNAAANMFASSAVYLLHAQR</sequence>
<dbReference type="CDD" id="cd02440">
    <property type="entry name" value="AdoMet_MTases"/>
    <property type="match status" value="1"/>
</dbReference>
<dbReference type="RefSeq" id="WP_121901629.1">
    <property type="nucleotide sequence ID" value="NZ_REFW01000002.1"/>
</dbReference>
<dbReference type="SUPFAM" id="SSF53335">
    <property type="entry name" value="S-adenosyl-L-methionine-dependent methyltransferases"/>
    <property type="match status" value="1"/>
</dbReference>
<dbReference type="EMBL" id="REFW01000002">
    <property type="protein sequence ID" value="RMB60149.1"/>
    <property type="molecule type" value="Genomic_DNA"/>
</dbReference>
<protein>
    <submittedName>
        <fullName evidence="1">Methionine biosynthesis protein MetW</fullName>
    </submittedName>
</protein>
<dbReference type="Gene3D" id="3.40.50.150">
    <property type="entry name" value="Vaccinia Virus protein VP39"/>
    <property type="match status" value="1"/>
</dbReference>
<dbReference type="Proteomes" id="UP000275256">
    <property type="component" value="Unassembled WGS sequence"/>
</dbReference>